<dbReference type="InterPro" id="IPR036866">
    <property type="entry name" value="RibonucZ/Hydroxyglut_hydro"/>
</dbReference>
<proteinExistence type="predicted"/>
<dbReference type="PANTHER" id="PTHR46018:SF2">
    <property type="entry name" value="ZINC PHOSPHODIESTERASE ELAC PROTEIN 1"/>
    <property type="match status" value="1"/>
</dbReference>
<dbReference type="Pfam" id="PF12706">
    <property type="entry name" value="Lactamase_B_2"/>
    <property type="match status" value="1"/>
</dbReference>
<evidence type="ECO:0000313" key="3">
    <source>
        <dbReference type="EMBL" id="ARN72705.1"/>
    </source>
</evidence>
<dbReference type="SUPFAM" id="SSF56281">
    <property type="entry name" value="Metallo-hydrolase/oxidoreductase"/>
    <property type="match status" value="1"/>
</dbReference>
<name>A0A1X9N9S9_9GAMM</name>
<dbReference type="RefSeq" id="WP_169713852.1">
    <property type="nucleotide sequence ID" value="NZ_CP019343.1"/>
</dbReference>
<dbReference type="AlphaFoldDB" id="A0A1X9N9S9"/>
<sequence>MKKILIAVVSLLVVVVIGRSLLKVPAVQDRLLEAGTTRIAERGAEPFPESENLRVYICGSASPLGRGQAQACIAVITPEHFFLIDSGAGSTDNLGLMGLPLNRLQGILLTHFHSDHIAEIYEVNLSSWVQGRPKPLTVYGPYGVDKVTNAINSGYSHDRVYRTAHHGEELLPPALGVLEYKTIFPGVIFNNGGLKITAYVAEHPPIHPAVGYRFDYKGRSVVISGDSNVTENTLKIVDGADLLLHDALSLPTTMALKDALAEVGQSRQAKIVLDVTDYHASTESLIELGKKSNVGMVGYYHLVPVPPTALLKDVFLRGAPDNFFLTEDLMWFEFPEDSKEIIINQP</sequence>
<reference evidence="3 4" key="1">
    <citation type="submission" date="2016-11" db="EMBL/GenBank/DDBJ databases">
        <title>Trade-off between light-utilization and light-protection in marine flavobacteria.</title>
        <authorList>
            <person name="Kumagai Y."/>
        </authorList>
    </citation>
    <scope>NUCLEOTIDE SEQUENCE [LARGE SCALE GENOMIC DNA]</scope>
    <source>
        <strain evidence="3 4">NBRC 107125</strain>
    </source>
</reference>
<dbReference type="CDD" id="cd07719">
    <property type="entry name" value="arylsulfatase_AtsA-like_MBL-fold"/>
    <property type="match status" value="1"/>
</dbReference>
<dbReference type="KEGG" id="osg:BST96_00385"/>
<gene>
    <name evidence="3" type="ORF">BST96_00385</name>
</gene>
<dbReference type="InterPro" id="IPR044094">
    <property type="entry name" value="AtsA-like_MBL-fold"/>
</dbReference>
<dbReference type="PANTHER" id="PTHR46018">
    <property type="entry name" value="ZINC PHOSPHODIESTERASE ELAC PROTEIN 1"/>
    <property type="match status" value="1"/>
</dbReference>
<evidence type="ECO:0000259" key="2">
    <source>
        <dbReference type="Pfam" id="PF12706"/>
    </source>
</evidence>
<dbReference type="InterPro" id="IPR001279">
    <property type="entry name" value="Metallo-B-lactamas"/>
</dbReference>
<dbReference type="GO" id="GO:0042781">
    <property type="term" value="F:3'-tRNA processing endoribonuclease activity"/>
    <property type="evidence" value="ECO:0007669"/>
    <property type="project" value="TreeGrafter"/>
</dbReference>
<evidence type="ECO:0000256" key="1">
    <source>
        <dbReference type="ARBA" id="ARBA00022801"/>
    </source>
</evidence>
<organism evidence="3 4">
    <name type="scientific">Oceanicoccus sagamiensis</name>
    <dbReference type="NCBI Taxonomy" id="716816"/>
    <lineage>
        <taxon>Bacteria</taxon>
        <taxon>Pseudomonadati</taxon>
        <taxon>Pseudomonadota</taxon>
        <taxon>Gammaproteobacteria</taxon>
        <taxon>Cellvibrionales</taxon>
        <taxon>Spongiibacteraceae</taxon>
        <taxon>Oceanicoccus</taxon>
    </lineage>
</organism>
<keyword evidence="4" id="KW-1185">Reference proteome</keyword>
<evidence type="ECO:0000313" key="4">
    <source>
        <dbReference type="Proteomes" id="UP000193450"/>
    </source>
</evidence>
<dbReference type="Gene3D" id="3.60.15.10">
    <property type="entry name" value="Ribonuclease Z/Hydroxyacylglutathione hydrolase-like"/>
    <property type="match status" value="1"/>
</dbReference>
<dbReference type="STRING" id="716816.BST96_00385"/>
<keyword evidence="1" id="KW-0378">Hydrolase</keyword>
<protein>
    <submittedName>
        <fullName evidence="3">Ribonuclease Z</fullName>
    </submittedName>
</protein>
<feature type="domain" description="Metallo-beta-lactamase" evidence="2">
    <location>
        <begin position="101"/>
        <end position="249"/>
    </location>
</feature>
<dbReference type="Proteomes" id="UP000193450">
    <property type="component" value="Chromosome"/>
</dbReference>
<dbReference type="EMBL" id="CP019343">
    <property type="protein sequence ID" value="ARN72705.1"/>
    <property type="molecule type" value="Genomic_DNA"/>
</dbReference>
<accession>A0A1X9N9S9</accession>